<organism evidence="7 8">
    <name type="scientific">Solirubrobacter phytolaccae</name>
    <dbReference type="NCBI Taxonomy" id="1404360"/>
    <lineage>
        <taxon>Bacteria</taxon>
        <taxon>Bacillati</taxon>
        <taxon>Actinomycetota</taxon>
        <taxon>Thermoleophilia</taxon>
        <taxon>Solirubrobacterales</taxon>
        <taxon>Solirubrobacteraceae</taxon>
        <taxon>Solirubrobacter</taxon>
    </lineage>
</organism>
<name>A0A9X3N4Q5_9ACTN</name>
<dbReference type="InterPro" id="IPR036465">
    <property type="entry name" value="vWFA_dom_sf"/>
</dbReference>
<dbReference type="SMART" id="SM00327">
    <property type="entry name" value="VWA"/>
    <property type="match status" value="1"/>
</dbReference>
<evidence type="ECO:0000256" key="2">
    <source>
        <dbReference type="ARBA" id="ARBA00022692"/>
    </source>
</evidence>
<dbReference type="Pfam" id="PF07584">
    <property type="entry name" value="BatA"/>
    <property type="match status" value="1"/>
</dbReference>
<evidence type="ECO:0000256" key="1">
    <source>
        <dbReference type="ARBA" id="ARBA00022475"/>
    </source>
</evidence>
<keyword evidence="2 5" id="KW-0812">Transmembrane</keyword>
<feature type="transmembrane region" description="Helical" evidence="5">
    <location>
        <begin position="6"/>
        <end position="25"/>
    </location>
</feature>
<dbReference type="PANTHER" id="PTHR22550">
    <property type="entry name" value="SPORE GERMINATION PROTEIN"/>
    <property type="match status" value="1"/>
</dbReference>
<evidence type="ECO:0000313" key="7">
    <source>
        <dbReference type="EMBL" id="MDA0179476.1"/>
    </source>
</evidence>
<dbReference type="Gene3D" id="3.40.50.410">
    <property type="entry name" value="von Willebrand factor, type A domain"/>
    <property type="match status" value="1"/>
</dbReference>
<protein>
    <submittedName>
        <fullName evidence="7">VWA domain-containing protein</fullName>
    </submittedName>
</protein>
<dbReference type="EMBL" id="JAPDDP010000005">
    <property type="protein sequence ID" value="MDA0179476.1"/>
    <property type="molecule type" value="Genomic_DNA"/>
</dbReference>
<evidence type="ECO:0000256" key="3">
    <source>
        <dbReference type="ARBA" id="ARBA00022989"/>
    </source>
</evidence>
<gene>
    <name evidence="7" type="ORF">OJ997_04145</name>
</gene>
<dbReference type="SUPFAM" id="SSF53300">
    <property type="entry name" value="vWA-like"/>
    <property type="match status" value="1"/>
</dbReference>
<reference evidence="7" key="1">
    <citation type="submission" date="2022-10" db="EMBL/GenBank/DDBJ databases">
        <title>The WGS of Solirubrobacter phytolaccae KCTC 29190.</title>
        <authorList>
            <person name="Jiang Z."/>
        </authorList>
    </citation>
    <scope>NUCLEOTIDE SEQUENCE</scope>
    <source>
        <strain evidence="7">KCTC 29190</strain>
    </source>
</reference>
<keyword evidence="4 5" id="KW-0472">Membrane</keyword>
<dbReference type="NCBIfam" id="TIGR02226">
    <property type="entry name" value="two_anch"/>
    <property type="match status" value="1"/>
</dbReference>
<proteinExistence type="predicted"/>
<dbReference type="AlphaFoldDB" id="A0A9X3N4Q5"/>
<keyword evidence="8" id="KW-1185">Reference proteome</keyword>
<accession>A0A9X3N4Q5</accession>
<dbReference type="PROSITE" id="PS50234">
    <property type="entry name" value="VWFA"/>
    <property type="match status" value="1"/>
</dbReference>
<sequence>MSFQAPLFLLGLTVVPLAIIALLLARRRPSKYVVRFPATATLAAIAPKHGRLRKVLPPALLMLALAGMAVALARPEATVAVPVERASVMLVTDTSGSMNATDVAPNRLTAAKQAADRFLENVPEQLQVGLVAFADSAHTVIRPTQDRTTVLSTLDGLQAEGGTATGDALASALQALETGKDKPPSAIVLLSDGASKNGQDPASVAEQARAANVPIYTVALGTAEGVIETMGQTLSVPPDPEALQQVADISGGRAFTAEDADALDEVYETLGSRIGTKQEKREVSAGFAAFGLLALAGAAFTSLRWRGRLP</sequence>
<comment type="caution">
    <text evidence="7">The sequence shown here is derived from an EMBL/GenBank/DDBJ whole genome shotgun (WGS) entry which is preliminary data.</text>
</comment>
<keyword evidence="3 5" id="KW-1133">Transmembrane helix</keyword>
<dbReference type="InterPro" id="IPR050768">
    <property type="entry name" value="UPF0353/GerABKA_families"/>
</dbReference>
<feature type="transmembrane region" description="Helical" evidence="5">
    <location>
        <begin position="283"/>
        <end position="303"/>
    </location>
</feature>
<dbReference type="Pfam" id="PF13519">
    <property type="entry name" value="VWA_2"/>
    <property type="match status" value="1"/>
</dbReference>
<keyword evidence="1" id="KW-1003">Cell membrane</keyword>
<evidence type="ECO:0000256" key="4">
    <source>
        <dbReference type="ARBA" id="ARBA00023136"/>
    </source>
</evidence>
<feature type="domain" description="VWFA" evidence="6">
    <location>
        <begin position="87"/>
        <end position="270"/>
    </location>
</feature>
<dbReference type="InterPro" id="IPR002035">
    <property type="entry name" value="VWF_A"/>
</dbReference>
<dbReference type="InterPro" id="IPR011933">
    <property type="entry name" value="Double_TM_dom"/>
</dbReference>
<dbReference type="RefSeq" id="WP_270023757.1">
    <property type="nucleotide sequence ID" value="NZ_JAPDDP010000005.1"/>
</dbReference>
<dbReference type="Proteomes" id="UP001147653">
    <property type="component" value="Unassembled WGS sequence"/>
</dbReference>
<dbReference type="PANTHER" id="PTHR22550:SF5">
    <property type="entry name" value="LEUCINE ZIPPER PROTEIN 4"/>
    <property type="match status" value="1"/>
</dbReference>
<evidence type="ECO:0000313" key="8">
    <source>
        <dbReference type="Proteomes" id="UP001147653"/>
    </source>
</evidence>
<evidence type="ECO:0000256" key="5">
    <source>
        <dbReference type="SAM" id="Phobius"/>
    </source>
</evidence>
<dbReference type="InterPro" id="IPR024163">
    <property type="entry name" value="Aerotolerance_reg_N"/>
</dbReference>
<evidence type="ECO:0000259" key="6">
    <source>
        <dbReference type="PROSITE" id="PS50234"/>
    </source>
</evidence>